<dbReference type="EMBL" id="JAVRQU010000006">
    <property type="protein sequence ID" value="KAK5702077.1"/>
    <property type="molecule type" value="Genomic_DNA"/>
</dbReference>
<comment type="caution">
    <text evidence="1">The sequence shown here is derived from an EMBL/GenBank/DDBJ whole genome shotgun (WGS) entry which is preliminary data.</text>
</comment>
<reference evidence="1" key="1">
    <citation type="submission" date="2023-08" db="EMBL/GenBank/DDBJ databases">
        <title>Black Yeasts Isolated from many extreme environments.</title>
        <authorList>
            <person name="Coleine C."/>
            <person name="Stajich J.E."/>
            <person name="Selbmann L."/>
        </authorList>
    </citation>
    <scope>NUCLEOTIDE SEQUENCE</scope>
    <source>
        <strain evidence="1">CCFEE 5810</strain>
    </source>
</reference>
<name>A0AAN7W819_9PEZI</name>
<evidence type="ECO:0000313" key="2">
    <source>
        <dbReference type="Proteomes" id="UP001310594"/>
    </source>
</evidence>
<organism evidence="1 2">
    <name type="scientific">Elasticomyces elasticus</name>
    <dbReference type="NCBI Taxonomy" id="574655"/>
    <lineage>
        <taxon>Eukaryota</taxon>
        <taxon>Fungi</taxon>
        <taxon>Dikarya</taxon>
        <taxon>Ascomycota</taxon>
        <taxon>Pezizomycotina</taxon>
        <taxon>Dothideomycetes</taxon>
        <taxon>Dothideomycetidae</taxon>
        <taxon>Mycosphaerellales</taxon>
        <taxon>Teratosphaeriaceae</taxon>
        <taxon>Elasticomyces</taxon>
    </lineage>
</organism>
<dbReference type="AlphaFoldDB" id="A0AAN7W819"/>
<accession>A0AAN7W819</accession>
<dbReference type="Proteomes" id="UP001310594">
    <property type="component" value="Unassembled WGS sequence"/>
</dbReference>
<gene>
    <name evidence="1" type="ORF">LTR97_004897</name>
</gene>
<proteinExistence type="predicted"/>
<protein>
    <submittedName>
        <fullName evidence="1">Uncharacterized protein</fullName>
    </submittedName>
</protein>
<sequence length="318" mass="36096">MEPTASECVAHWLIKLPAELRNDIYHLTFNLLVRDLKQRALTGQYSIEAGSTNAVVFRTLDALSAAYKPSTPETGVLEPYTDSTVATLAALTIKAMTRMAPAQQSATSGTALGLNNEARSIWLAEYVPYVRRLLFRFSSLTDYLTYHLPYVFRNPSTTGIAQIMLEFPDGHAPRLRSFCRHVFTTQSAHQGGPRLCEICELLDLVAYGCDVLQHEGRMGDDYCPPKIAESMWWWPNFGLYWAYKSSTGDMPKSRKFMIRGRKFILDHTAWNENGHTDRVRITGPLHTLDWQRYWHRREHFSGSYSAPYGPRAPGRIGG</sequence>
<evidence type="ECO:0000313" key="1">
    <source>
        <dbReference type="EMBL" id="KAK5702077.1"/>
    </source>
</evidence>